<feature type="transmembrane region" description="Helical" evidence="1">
    <location>
        <begin position="101"/>
        <end position="125"/>
    </location>
</feature>
<dbReference type="NCBIfam" id="TIGR04518">
    <property type="entry name" value="ECF_S_folT_fam"/>
    <property type="match status" value="1"/>
</dbReference>
<reference evidence="2 3" key="2">
    <citation type="submission" date="2008-10" db="EMBL/GenBank/DDBJ databases">
        <title>Draft genome sequence of Clostridium hiranonis (DSM 13275).</title>
        <authorList>
            <person name="Sudarsanam P."/>
            <person name="Ley R."/>
            <person name="Guruge J."/>
            <person name="Turnbaugh P.J."/>
            <person name="Mahowald M."/>
            <person name="Liep D."/>
            <person name="Gordon J."/>
        </authorList>
    </citation>
    <scope>NUCLEOTIDE SEQUENCE [LARGE SCALE GENOMIC DNA]</scope>
    <source>
        <strain evidence="2 3">DSM 13275</strain>
    </source>
</reference>
<reference evidence="2 3" key="1">
    <citation type="submission" date="2008-09" db="EMBL/GenBank/DDBJ databases">
        <authorList>
            <person name="Fulton L."/>
            <person name="Clifton S."/>
            <person name="Fulton B."/>
            <person name="Xu J."/>
            <person name="Minx P."/>
            <person name="Pepin K.H."/>
            <person name="Johnson M."/>
            <person name="Thiruvilangam P."/>
            <person name="Bhonagiri V."/>
            <person name="Nash W.E."/>
            <person name="Mardis E.R."/>
            <person name="Wilson R.K."/>
        </authorList>
    </citation>
    <scope>NUCLEOTIDE SEQUENCE [LARGE SCALE GENOMIC DNA]</scope>
    <source>
        <strain evidence="2 3">DSM 13275</strain>
    </source>
</reference>
<dbReference type="HOGENOM" id="CLU_098232_3_0_9"/>
<dbReference type="GO" id="GO:0022857">
    <property type="term" value="F:transmembrane transporter activity"/>
    <property type="evidence" value="ECO:0007669"/>
    <property type="project" value="InterPro"/>
</dbReference>
<dbReference type="Gene3D" id="1.10.1760.20">
    <property type="match status" value="1"/>
</dbReference>
<name>B6FXN9_PEPHT</name>
<accession>B6FXN9</accession>
<evidence type="ECO:0000256" key="1">
    <source>
        <dbReference type="SAM" id="Phobius"/>
    </source>
</evidence>
<feature type="transmembrane region" description="Helical" evidence="1">
    <location>
        <begin position="9"/>
        <end position="26"/>
    </location>
</feature>
<dbReference type="Pfam" id="PF12822">
    <property type="entry name" value="ECF_trnsprt"/>
    <property type="match status" value="1"/>
</dbReference>
<sequence length="156" mass="17107">MNKITTKDLVMMSLLVAITIILSRFLSISTPIIKIGFSFVPLTIAGILYGAKYTMIIAVIADLIGVTLITGDFFPGFTVTTALVGLTYGKFLYNKPKAMKNIIICTIIVNLIELILNTGNIYLLSGYGFMATLPTRAFKAVLMVPIKAFVIYKRLT</sequence>
<evidence type="ECO:0008006" key="4">
    <source>
        <dbReference type="Google" id="ProtNLM"/>
    </source>
</evidence>
<feature type="transmembrane region" description="Helical" evidence="1">
    <location>
        <begin position="63"/>
        <end position="89"/>
    </location>
</feature>
<organism evidence="2 3">
    <name type="scientific">Peptacetobacter hiranonis (strain DSM 13275 / JCM 10541 / KCTC 15199 / TO-931)</name>
    <name type="common">Clostridium hiranonis</name>
    <dbReference type="NCBI Taxonomy" id="500633"/>
    <lineage>
        <taxon>Bacteria</taxon>
        <taxon>Bacillati</taxon>
        <taxon>Bacillota</taxon>
        <taxon>Clostridia</taxon>
        <taxon>Peptostreptococcales</taxon>
        <taxon>Peptostreptococcaceae</taxon>
        <taxon>Peptacetobacter</taxon>
    </lineage>
</organism>
<dbReference type="STRING" id="500633.CLOHIR_00639"/>
<proteinExistence type="predicted"/>
<dbReference type="InterPro" id="IPR030949">
    <property type="entry name" value="ECF_S_folate_fam"/>
</dbReference>
<evidence type="ECO:0000313" key="2">
    <source>
        <dbReference type="EMBL" id="EEA85740.1"/>
    </source>
</evidence>
<keyword evidence="1" id="KW-1133">Transmembrane helix</keyword>
<keyword evidence="1" id="KW-0812">Transmembrane</keyword>
<protein>
    <recommendedName>
        <fullName evidence="4">Folate family ECF transporter S component</fullName>
    </recommendedName>
</protein>
<keyword evidence="1" id="KW-0472">Membrane</keyword>
<dbReference type="RefSeq" id="WP_006439569.1">
    <property type="nucleotide sequence ID" value="NZ_DS995355.1"/>
</dbReference>
<feature type="transmembrane region" description="Helical" evidence="1">
    <location>
        <begin position="137"/>
        <end position="155"/>
    </location>
</feature>
<dbReference type="Proteomes" id="UP000003178">
    <property type="component" value="Unassembled WGS sequence"/>
</dbReference>
<comment type="caution">
    <text evidence="2">The sequence shown here is derived from an EMBL/GenBank/DDBJ whole genome shotgun (WGS) entry which is preliminary data.</text>
</comment>
<dbReference type="EMBL" id="ABWP01000024">
    <property type="protein sequence ID" value="EEA85740.1"/>
    <property type="molecule type" value="Genomic_DNA"/>
</dbReference>
<keyword evidence="3" id="KW-1185">Reference proteome</keyword>
<dbReference type="OrthoDB" id="4624at2"/>
<dbReference type="InterPro" id="IPR024529">
    <property type="entry name" value="ECF_trnsprt_substrate-spec"/>
</dbReference>
<feature type="transmembrane region" description="Helical" evidence="1">
    <location>
        <begin position="32"/>
        <end position="51"/>
    </location>
</feature>
<evidence type="ECO:0000313" key="3">
    <source>
        <dbReference type="Proteomes" id="UP000003178"/>
    </source>
</evidence>
<dbReference type="AlphaFoldDB" id="B6FXN9"/>
<gene>
    <name evidence="2" type="ORF">CLOHIR_00639</name>
</gene>
<dbReference type="eggNOG" id="COG3275">
    <property type="taxonomic scope" value="Bacteria"/>
</dbReference>